<dbReference type="RefSeq" id="WP_167268470.1">
    <property type="nucleotide sequence ID" value="NZ_JAASQJ010000001.1"/>
</dbReference>
<reference evidence="2 3" key="1">
    <citation type="submission" date="2020-03" db="EMBL/GenBank/DDBJ databases">
        <title>Genomic Encyclopedia of Type Strains, Phase IV (KMG-IV): sequencing the most valuable type-strain genomes for metagenomic binning, comparative biology and taxonomic classification.</title>
        <authorList>
            <person name="Goeker M."/>
        </authorList>
    </citation>
    <scope>NUCLEOTIDE SEQUENCE [LARGE SCALE GENOMIC DNA]</scope>
    <source>
        <strain evidence="2 3">DSM 102865</strain>
    </source>
</reference>
<comment type="caution">
    <text evidence="2">The sequence shown here is derived from an EMBL/GenBank/DDBJ whole genome shotgun (WGS) entry which is preliminary data.</text>
</comment>
<protein>
    <submittedName>
        <fullName evidence="2">DNA invertase Pin-like site-specific DNA recombinase</fullName>
    </submittedName>
</protein>
<keyword evidence="3" id="KW-1185">Reference proteome</keyword>
<gene>
    <name evidence="2" type="ORF">FHS68_001440</name>
</gene>
<dbReference type="EMBL" id="JAASQJ010000001">
    <property type="protein sequence ID" value="NIJ52284.1"/>
    <property type="molecule type" value="Genomic_DNA"/>
</dbReference>
<evidence type="ECO:0000313" key="3">
    <source>
        <dbReference type="Proteomes" id="UP001179181"/>
    </source>
</evidence>
<feature type="region of interest" description="Disordered" evidence="1">
    <location>
        <begin position="1"/>
        <end position="20"/>
    </location>
</feature>
<evidence type="ECO:0000313" key="2">
    <source>
        <dbReference type="EMBL" id="NIJ52284.1"/>
    </source>
</evidence>
<sequence>MIRRTNAGLEAARSRSRIGGRKKGLKVLNEKIAPLVLNACKEGNSIRNIMQAFSIPSTATVYKILNTKTDLQSESHSETGLQKGAD</sequence>
<evidence type="ECO:0000256" key="1">
    <source>
        <dbReference type="SAM" id="MobiDB-lite"/>
    </source>
</evidence>
<organism evidence="2 3">
    <name type="scientific">Dyadobacter arcticus</name>
    <dbReference type="NCBI Taxonomy" id="1078754"/>
    <lineage>
        <taxon>Bacteria</taxon>
        <taxon>Pseudomonadati</taxon>
        <taxon>Bacteroidota</taxon>
        <taxon>Cytophagia</taxon>
        <taxon>Cytophagales</taxon>
        <taxon>Spirosomataceae</taxon>
        <taxon>Dyadobacter</taxon>
    </lineage>
</organism>
<dbReference type="Proteomes" id="UP001179181">
    <property type="component" value="Unassembled WGS sequence"/>
</dbReference>
<proteinExistence type="predicted"/>
<accession>A0ABX0UJT3</accession>
<name>A0ABX0UJT3_9BACT</name>